<feature type="compositionally biased region" description="Acidic residues" evidence="8">
    <location>
        <begin position="130"/>
        <end position="143"/>
    </location>
</feature>
<dbReference type="Pfam" id="PF00096">
    <property type="entry name" value="zf-C2H2"/>
    <property type="match status" value="4"/>
</dbReference>
<dbReference type="InterPro" id="IPR050331">
    <property type="entry name" value="Zinc_finger"/>
</dbReference>
<dbReference type="EnsemblMetazoa" id="ACHR004310-RA">
    <property type="protein sequence ID" value="ACHR004310-PA"/>
    <property type="gene ID" value="ACHR004310"/>
</dbReference>
<dbReference type="FunFam" id="3.30.160.60:FF:000100">
    <property type="entry name" value="Zinc finger 45-like"/>
    <property type="match status" value="1"/>
</dbReference>
<name>A0A182K0M8_9DIPT</name>
<dbReference type="SMART" id="SM00355">
    <property type="entry name" value="ZnF_C2H2"/>
    <property type="match status" value="7"/>
</dbReference>
<evidence type="ECO:0000256" key="1">
    <source>
        <dbReference type="ARBA" id="ARBA00004123"/>
    </source>
</evidence>
<proteinExistence type="predicted"/>
<dbReference type="GO" id="GO:0010468">
    <property type="term" value="P:regulation of gene expression"/>
    <property type="evidence" value="ECO:0007669"/>
    <property type="project" value="TreeGrafter"/>
</dbReference>
<dbReference type="Proteomes" id="UP000075881">
    <property type="component" value="Unassembled WGS sequence"/>
</dbReference>
<keyword evidence="5" id="KW-0862">Zinc</keyword>
<dbReference type="GO" id="GO:0048729">
    <property type="term" value="P:tissue morphogenesis"/>
    <property type="evidence" value="ECO:0007669"/>
    <property type="project" value="UniProtKB-ARBA"/>
</dbReference>
<evidence type="ECO:0000313" key="10">
    <source>
        <dbReference type="EnsemblMetazoa" id="ACHR004310-PA"/>
    </source>
</evidence>
<dbReference type="PROSITE" id="PS00028">
    <property type="entry name" value="ZINC_FINGER_C2H2_1"/>
    <property type="match status" value="6"/>
</dbReference>
<comment type="subcellular location">
    <subcellularLocation>
        <location evidence="1">Nucleus</location>
    </subcellularLocation>
</comment>
<dbReference type="InterPro" id="IPR013087">
    <property type="entry name" value="Znf_C2H2_type"/>
</dbReference>
<dbReference type="PANTHER" id="PTHR16515">
    <property type="entry name" value="PR DOMAIN ZINC FINGER PROTEIN"/>
    <property type="match status" value="1"/>
</dbReference>
<feature type="domain" description="C2H2-type" evidence="9">
    <location>
        <begin position="49"/>
        <end position="77"/>
    </location>
</feature>
<sequence length="330" mass="38238">MFVDRYDLRRHELVHTKHRPYLCDKCSQSFTQKVSFARHMLIHLRKKGFHCPHCPMKFRQKSNLDAHVKQVHPPPDDPELEKRFHCKKCPSAFKTDGRLRTHRARLHGEMVMFDQCVKRTANVANHASGEEDSEDDEDEEPGSEDSQSSTQGTEQEGEIVKKIVLSRRTEHMKGKTPQRPHECQICKAAFLKKAHLYPHMVSHHGFKAFQCVVCDKKYSTKQSLNSHTNLHSLTDFPFSCDDCGESFSRLSTLKRHQTMMHHSQNCTYRCPYCKKQIRWLQNCRAHIRRFHRKSDSLEGGGLLEPIKEAIITSSDNMEANCANRNGSKGE</sequence>
<evidence type="ECO:0000256" key="7">
    <source>
        <dbReference type="PROSITE-ProRule" id="PRU00042"/>
    </source>
</evidence>
<dbReference type="FunFam" id="3.30.160.60:FF:000624">
    <property type="entry name" value="zinc finger protein 697"/>
    <property type="match status" value="1"/>
</dbReference>
<dbReference type="STRING" id="43041.A0A182K0M8"/>
<dbReference type="PROSITE" id="PS50157">
    <property type="entry name" value="ZINC_FINGER_C2H2_2"/>
    <property type="match status" value="6"/>
</dbReference>
<dbReference type="PANTHER" id="PTHR16515:SF66">
    <property type="entry name" value="C2H2-TYPE DOMAIN-CONTAINING PROTEIN"/>
    <property type="match status" value="1"/>
</dbReference>
<feature type="domain" description="C2H2-type" evidence="9">
    <location>
        <begin position="181"/>
        <end position="208"/>
    </location>
</feature>
<evidence type="ECO:0000256" key="4">
    <source>
        <dbReference type="ARBA" id="ARBA00022771"/>
    </source>
</evidence>
<dbReference type="GO" id="GO:0048598">
    <property type="term" value="P:embryonic morphogenesis"/>
    <property type="evidence" value="ECO:0007669"/>
    <property type="project" value="UniProtKB-ARBA"/>
</dbReference>
<feature type="domain" description="C2H2-type" evidence="9">
    <location>
        <begin position="21"/>
        <end position="48"/>
    </location>
</feature>
<accession>A0A182K0M8</accession>
<evidence type="ECO:0000256" key="6">
    <source>
        <dbReference type="ARBA" id="ARBA00023242"/>
    </source>
</evidence>
<dbReference type="AlphaFoldDB" id="A0A182K0M8"/>
<evidence type="ECO:0000256" key="8">
    <source>
        <dbReference type="SAM" id="MobiDB-lite"/>
    </source>
</evidence>
<evidence type="ECO:0000256" key="5">
    <source>
        <dbReference type="ARBA" id="ARBA00022833"/>
    </source>
</evidence>
<feature type="domain" description="C2H2-type" evidence="9">
    <location>
        <begin position="209"/>
        <end position="232"/>
    </location>
</feature>
<reference evidence="10" key="2">
    <citation type="submission" date="2020-05" db="UniProtKB">
        <authorList>
            <consortium name="EnsemblMetazoa"/>
        </authorList>
    </citation>
    <scope>IDENTIFICATION</scope>
    <source>
        <strain evidence="10">ACHKN1017</strain>
    </source>
</reference>
<dbReference type="SUPFAM" id="SSF57667">
    <property type="entry name" value="beta-beta-alpha zinc fingers"/>
    <property type="match status" value="4"/>
</dbReference>
<organism evidence="10 11">
    <name type="scientific">Anopheles christyi</name>
    <dbReference type="NCBI Taxonomy" id="43041"/>
    <lineage>
        <taxon>Eukaryota</taxon>
        <taxon>Metazoa</taxon>
        <taxon>Ecdysozoa</taxon>
        <taxon>Arthropoda</taxon>
        <taxon>Hexapoda</taxon>
        <taxon>Insecta</taxon>
        <taxon>Pterygota</taxon>
        <taxon>Neoptera</taxon>
        <taxon>Endopterygota</taxon>
        <taxon>Diptera</taxon>
        <taxon>Nematocera</taxon>
        <taxon>Culicoidea</taxon>
        <taxon>Culicidae</taxon>
        <taxon>Anophelinae</taxon>
        <taxon>Anopheles</taxon>
    </lineage>
</organism>
<dbReference type="InterPro" id="IPR036236">
    <property type="entry name" value="Znf_C2H2_sf"/>
</dbReference>
<keyword evidence="3" id="KW-0677">Repeat</keyword>
<protein>
    <recommendedName>
        <fullName evidence="9">C2H2-type domain-containing protein</fullName>
    </recommendedName>
</protein>
<dbReference type="GO" id="GO:0005634">
    <property type="term" value="C:nucleus"/>
    <property type="evidence" value="ECO:0007669"/>
    <property type="project" value="UniProtKB-SubCell"/>
</dbReference>
<dbReference type="Gene3D" id="3.30.160.60">
    <property type="entry name" value="Classic Zinc Finger"/>
    <property type="match status" value="5"/>
</dbReference>
<feature type="domain" description="C2H2-type" evidence="9">
    <location>
        <begin position="84"/>
        <end position="107"/>
    </location>
</feature>
<dbReference type="VEuPathDB" id="VectorBase:ACHR004310"/>
<dbReference type="GO" id="GO:0008270">
    <property type="term" value="F:zinc ion binding"/>
    <property type="evidence" value="ECO:0007669"/>
    <property type="project" value="UniProtKB-KW"/>
</dbReference>
<feature type="region of interest" description="Disordered" evidence="8">
    <location>
        <begin position="125"/>
        <end position="159"/>
    </location>
</feature>
<reference evidence="11" key="1">
    <citation type="submission" date="2013-03" db="EMBL/GenBank/DDBJ databases">
        <title>The Genome Sequence of Anopheles christyi ACHKN1017.</title>
        <authorList>
            <consortium name="The Broad Institute Genomics Platform"/>
            <person name="Neafsey D.E."/>
            <person name="Besansky N."/>
            <person name="Walker B."/>
            <person name="Young S.K."/>
            <person name="Zeng Q."/>
            <person name="Gargeya S."/>
            <person name="Fitzgerald M."/>
            <person name="Haas B."/>
            <person name="Abouelleil A."/>
            <person name="Allen A.W."/>
            <person name="Alvarado L."/>
            <person name="Arachchi H.M."/>
            <person name="Berlin A.M."/>
            <person name="Chapman S.B."/>
            <person name="Gainer-Dewar J."/>
            <person name="Goldberg J."/>
            <person name="Griggs A."/>
            <person name="Gujja S."/>
            <person name="Hansen M."/>
            <person name="Howarth C."/>
            <person name="Imamovic A."/>
            <person name="Ireland A."/>
            <person name="Larimer J."/>
            <person name="McCowan C."/>
            <person name="Murphy C."/>
            <person name="Pearson M."/>
            <person name="Poon T.W."/>
            <person name="Priest M."/>
            <person name="Roberts A."/>
            <person name="Saif S."/>
            <person name="Shea T."/>
            <person name="Sisk P."/>
            <person name="Sykes S."/>
            <person name="Wortman J."/>
            <person name="Nusbaum C."/>
            <person name="Birren B."/>
        </authorList>
    </citation>
    <scope>NUCLEOTIDE SEQUENCE [LARGE SCALE GENOMIC DNA]</scope>
    <source>
        <strain evidence="11">ACHKN1017</strain>
    </source>
</reference>
<evidence type="ECO:0000259" key="9">
    <source>
        <dbReference type="PROSITE" id="PS50157"/>
    </source>
</evidence>
<evidence type="ECO:0000256" key="2">
    <source>
        <dbReference type="ARBA" id="ARBA00022723"/>
    </source>
</evidence>
<keyword evidence="2" id="KW-0479">Metal-binding</keyword>
<evidence type="ECO:0000256" key="3">
    <source>
        <dbReference type="ARBA" id="ARBA00022737"/>
    </source>
</evidence>
<evidence type="ECO:0000313" key="11">
    <source>
        <dbReference type="Proteomes" id="UP000075881"/>
    </source>
</evidence>
<feature type="domain" description="C2H2-type" evidence="9">
    <location>
        <begin position="238"/>
        <end position="266"/>
    </location>
</feature>
<keyword evidence="6" id="KW-0539">Nucleus</keyword>
<keyword evidence="11" id="KW-1185">Reference proteome</keyword>
<keyword evidence="4 7" id="KW-0863">Zinc-finger</keyword>